<evidence type="ECO:0000313" key="2">
    <source>
        <dbReference type="Proteomes" id="UP000199046"/>
    </source>
</evidence>
<evidence type="ECO:0000313" key="1">
    <source>
        <dbReference type="EMBL" id="SFC58602.1"/>
    </source>
</evidence>
<organism evidence="1 2">
    <name type="scientific">Kushneria avicenniae</name>
    <dbReference type="NCBI Taxonomy" id="402385"/>
    <lineage>
        <taxon>Bacteria</taxon>
        <taxon>Pseudomonadati</taxon>
        <taxon>Pseudomonadota</taxon>
        <taxon>Gammaproteobacteria</taxon>
        <taxon>Oceanospirillales</taxon>
        <taxon>Halomonadaceae</taxon>
        <taxon>Kushneria</taxon>
    </lineage>
</organism>
<reference evidence="2" key="1">
    <citation type="submission" date="2016-10" db="EMBL/GenBank/DDBJ databases">
        <authorList>
            <person name="Varghese N."/>
            <person name="Submissions S."/>
        </authorList>
    </citation>
    <scope>NUCLEOTIDE SEQUENCE [LARGE SCALE GENOMIC DNA]</scope>
    <source>
        <strain evidence="2">DSM 23439</strain>
    </source>
</reference>
<dbReference type="NCBIfam" id="TIGR03373">
    <property type="entry name" value="VI_minor_4"/>
    <property type="match status" value="1"/>
</dbReference>
<dbReference type="EMBL" id="FOLY01000004">
    <property type="protein sequence ID" value="SFC58602.1"/>
    <property type="molecule type" value="Genomic_DNA"/>
</dbReference>
<dbReference type="Pfam" id="PF09867">
    <property type="entry name" value="TagF_N"/>
    <property type="match status" value="1"/>
</dbReference>
<gene>
    <name evidence="1" type="ORF">SAMN05421848_1884</name>
</gene>
<dbReference type="InterPro" id="IPR017748">
    <property type="entry name" value="TagF"/>
</dbReference>
<dbReference type="RefSeq" id="WP_090133334.1">
    <property type="nucleotide sequence ID" value="NZ_FOLY01000004.1"/>
</dbReference>
<dbReference type="Proteomes" id="UP000199046">
    <property type="component" value="Unassembled WGS sequence"/>
</dbReference>
<keyword evidence="2" id="KW-1185">Reference proteome</keyword>
<protein>
    <submittedName>
        <fullName evidence="1">Type VI secretion system protein ImpM</fullName>
    </submittedName>
</protein>
<dbReference type="Gene3D" id="3.40.1730.10">
    <property type="entry name" value="pa0076 domain"/>
    <property type="match status" value="1"/>
</dbReference>
<dbReference type="STRING" id="402385.SAMN05421848_1884"/>
<dbReference type="OrthoDB" id="9801841at2"/>
<accession>A0A1I1KE98</accession>
<dbReference type="AlphaFoldDB" id="A0A1I1KE98"/>
<name>A0A1I1KE98_9GAMM</name>
<sequence>MIGCFGKIPGRADFVGVNASGEAIRELDQWLQQALLRFLDHADWQQRFDALPICYYSYHARAGGNVMGAMISSSDASQRRYPFFIYQTLNGERARTLPCQHILAEIFAGQARQILTDAVHGDALIDPTLALPELRSWNDQDLALYQRVHERFLEHYSLADVTAAMMWNRPEFVLSACLHRLYYIMQRWQAGSPVTALLPLPAERGLKRPVADLWQQWLGRACPGGQPAMSLLIDDFMLPRLLLMPSWASAEQFYEVLSDPGDHHHCIDVMAPFHPDEAHPGTLALPDMHLSLAQAMARFPSHA</sequence>
<proteinExistence type="predicted"/>
<dbReference type="InterPro" id="IPR038225">
    <property type="entry name" value="TagF_sf"/>
</dbReference>